<dbReference type="EMBL" id="KL647405">
    <property type="protein sequence ID" value="KEY74967.1"/>
    <property type="molecule type" value="Genomic_DNA"/>
</dbReference>
<protein>
    <submittedName>
        <fullName evidence="2">Uncharacterized protein</fullName>
    </submittedName>
</protein>
<dbReference type="Pfam" id="PF11951">
    <property type="entry name" value="Fungal_trans_2"/>
    <property type="match status" value="1"/>
</dbReference>
<dbReference type="InterPro" id="IPR021858">
    <property type="entry name" value="Fun_TF"/>
</dbReference>
<dbReference type="Proteomes" id="UP000028045">
    <property type="component" value="Unassembled WGS sequence"/>
</dbReference>
<dbReference type="HOGENOM" id="CLU_015493_0_1_1"/>
<sequence>MRMALTHEDTPAGLALFSAILAFSSLHRDGLQQDAIQFKISALQFLSASTTAGPLPLPEAAKHAAASMVLAAFEELPSPNPSHAILNLLSEICDTGVAPWDPMMRNDNRHDSLIALQEKVKNVAINSVGELDPDTLLGSRIWQIATRLYLARASQSRWGASDDLEIEINREFGRITEFSTCRHFFPLFILAWEAQTDERRAAIIGLIDRTERSPRMGNLKQLRHVIQSIWVQQDLHVDTDLLLNYLGIIRVVVGSTSTHISFA</sequence>
<keyword evidence="3" id="KW-1185">Reference proteome</keyword>
<dbReference type="OrthoDB" id="5130013at2759"/>
<evidence type="ECO:0000313" key="3">
    <source>
        <dbReference type="Proteomes" id="UP000028045"/>
    </source>
</evidence>
<keyword evidence="1" id="KW-0539">Nucleus</keyword>
<reference evidence="2 3" key="1">
    <citation type="journal article" date="2014" name="BMC Genomics">
        <title>Comparative genome sequencing reveals chemotype-specific gene clusters in the toxigenic black mold Stachybotrys.</title>
        <authorList>
            <person name="Semeiks J."/>
            <person name="Borek D."/>
            <person name="Otwinowski Z."/>
            <person name="Grishin N.V."/>
        </authorList>
    </citation>
    <scope>NUCLEOTIDE SEQUENCE [LARGE SCALE GENOMIC DNA]</scope>
    <source>
        <strain evidence="3">CBS 109288 / IBT 7711</strain>
    </source>
</reference>
<evidence type="ECO:0000313" key="2">
    <source>
        <dbReference type="EMBL" id="KEY74967.1"/>
    </source>
</evidence>
<name>A0A084BBN8_STACB</name>
<organism evidence="2 3">
    <name type="scientific">Stachybotrys chartarum (strain CBS 109288 / IBT 7711)</name>
    <name type="common">Toxic black mold</name>
    <name type="synonym">Stilbospora chartarum</name>
    <dbReference type="NCBI Taxonomy" id="1280523"/>
    <lineage>
        <taxon>Eukaryota</taxon>
        <taxon>Fungi</taxon>
        <taxon>Dikarya</taxon>
        <taxon>Ascomycota</taxon>
        <taxon>Pezizomycotina</taxon>
        <taxon>Sordariomycetes</taxon>
        <taxon>Hypocreomycetidae</taxon>
        <taxon>Hypocreales</taxon>
        <taxon>Stachybotryaceae</taxon>
        <taxon>Stachybotrys</taxon>
    </lineage>
</organism>
<dbReference type="AlphaFoldDB" id="A0A084BBN8"/>
<proteinExistence type="predicted"/>
<gene>
    <name evidence="2" type="ORF">S7711_01316</name>
</gene>
<accession>A0A084BBN8</accession>
<evidence type="ECO:0000256" key="1">
    <source>
        <dbReference type="ARBA" id="ARBA00023242"/>
    </source>
</evidence>